<dbReference type="GO" id="GO:0002080">
    <property type="term" value="C:acrosomal membrane"/>
    <property type="evidence" value="ECO:0007669"/>
    <property type="project" value="UniProtKB-SubCell"/>
</dbReference>
<evidence type="ECO:0000256" key="16">
    <source>
        <dbReference type="ARBA" id="ARBA00034036"/>
    </source>
</evidence>
<keyword evidence="6 21" id="KW-0479">Metal-binding</keyword>
<dbReference type="SFLD" id="SFLDF00027">
    <property type="entry name" value="p-type_atpase"/>
    <property type="match status" value="1"/>
</dbReference>
<proteinExistence type="inferred from homology"/>
<dbReference type="RefSeq" id="XP_020009009.1">
    <property type="nucleotide sequence ID" value="XM_020153420.1"/>
</dbReference>
<evidence type="ECO:0000256" key="21">
    <source>
        <dbReference type="PIRSR" id="PIRSR606539-3"/>
    </source>
</evidence>
<dbReference type="GO" id="GO:0005886">
    <property type="term" value="C:plasma membrane"/>
    <property type="evidence" value="ECO:0007669"/>
    <property type="project" value="TreeGrafter"/>
</dbReference>
<dbReference type="GO" id="GO:0005789">
    <property type="term" value="C:endoplasmic reticulum membrane"/>
    <property type="evidence" value="ECO:0007669"/>
    <property type="project" value="UniProtKB-SubCell"/>
</dbReference>
<dbReference type="SFLD" id="SFLDG00002">
    <property type="entry name" value="C1.7:_P-type_atpase_like"/>
    <property type="match status" value="1"/>
</dbReference>
<evidence type="ECO:0000256" key="22">
    <source>
        <dbReference type="RuleBase" id="RU362033"/>
    </source>
</evidence>
<dbReference type="InterPro" id="IPR006539">
    <property type="entry name" value="P-type_ATPase_IV"/>
</dbReference>
<evidence type="ECO:0000256" key="9">
    <source>
        <dbReference type="ARBA" id="ARBA00022840"/>
    </source>
</evidence>
<keyword evidence="13" id="KW-0445">Lipid transport</keyword>
<evidence type="ECO:0000256" key="3">
    <source>
        <dbReference type="ARBA" id="ARBA00008109"/>
    </source>
</evidence>
<comment type="catalytic activity">
    <reaction evidence="17">
        <text>a 1,2-diacyl-sn-glycero-3-phospho-L-serine(out) + ATP + H2O = a 1,2-diacyl-sn-glycero-3-phospho-L-serine(in) + ADP + phosphate + H(+)</text>
        <dbReference type="Rhea" id="RHEA:38567"/>
        <dbReference type="ChEBI" id="CHEBI:15377"/>
        <dbReference type="ChEBI" id="CHEBI:15378"/>
        <dbReference type="ChEBI" id="CHEBI:30616"/>
        <dbReference type="ChEBI" id="CHEBI:43474"/>
        <dbReference type="ChEBI" id="CHEBI:57262"/>
        <dbReference type="ChEBI" id="CHEBI:456216"/>
    </reaction>
    <physiologicalReaction direction="left-to-right" evidence="17">
        <dbReference type="Rhea" id="RHEA:38568"/>
    </physiologicalReaction>
</comment>
<dbReference type="Gene3D" id="2.70.150.10">
    <property type="entry name" value="Calcium-transporting ATPase, cytoplasmic transduction domain A"/>
    <property type="match status" value="1"/>
</dbReference>
<dbReference type="InterPro" id="IPR008250">
    <property type="entry name" value="ATPase_P-typ_transduc_dom_A_sf"/>
</dbReference>
<dbReference type="PANTHER" id="PTHR24092">
    <property type="entry name" value="PROBABLE PHOSPHOLIPID-TRANSPORTING ATPASE"/>
    <property type="match status" value="1"/>
</dbReference>
<dbReference type="CDD" id="cd02073">
    <property type="entry name" value="P-type_ATPase_APLT_Dnf-like"/>
    <property type="match status" value="1"/>
</dbReference>
<dbReference type="GeneID" id="109677446"/>
<evidence type="ECO:0000256" key="18">
    <source>
        <dbReference type="ARBA" id="ARBA00055228"/>
    </source>
</evidence>
<gene>
    <name evidence="24" type="primary">LOC109677446</name>
</gene>
<dbReference type="GO" id="GO:0005802">
    <property type="term" value="C:trans-Golgi network"/>
    <property type="evidence" value="ECO:0007669"/>
    <property type="project" value="TreeGrafter"/>
</dbReference>
<dbReference type="NCBIfam" id="TIGR01494">
    <property type="entry name" value="ATPase_P-type"/>
    <property type="match status" value="1"/>
</dbReference>
<comment type="subcellular location">
    <subcellularLocation>
        <location evidence="19">Cytoplasmic vesicle</location>
        <location evidence="19">Secretory vesicle</location>
        <location evidence="19">Acrosome membrane</location>
        <topology evidence="19">Multi-pass membrane protein</topology>
    </subcellularLocation>
    <subcellularLocation>
        <location evidence="2">Endoplasmic reticulum membrane</location>
        <topology evidence="2">Multi-pass membrane protein</topology>
    </subcellularLocation>
    <subcellularLocation>
        <location evidence="22">Membrane</location>
        <topology evidence="22">Multi-pass membrane protein</topology>
    </subcellularLocation>
</comment>
<organism evidence="24">
    <name type="scientific">Castor canadensis</name>
    <name type="common">American beaver</name>
    <dbReference type="NCBI Taxonomy" id="51338"/>
    <lineage>
        <taxon>Eukaryota</taxon>
        <taxon>Metazoa</taxon>
        <taxon>Chordata</taxon>
        <taxon>Craniata</taxon>
        <taxon>Vertebrata</taxon>
        <taxon>Euteleostomi</taxon>
        <taxon>Mammalia</taxon>
        <taxon>Eutheria</taxon>
        <taxon>Euarchontoglires</taxon>
        <taxon>Glires</taxon>
        <taxon>Rodentia</taxon>
        <taxon>Castorimorpha</taxon>
        <taxon>Castoridae</taxon>
        <taxon>Castor</taxon>
    </lineage>
</organism>
<dbReference type="InterPro" id="IPR023298">
    <property type="entry name" value="ATPase_P-typ_TM_dom_sf"/>
</dbReference>
<dbReference type="OrthoDB" id="377733at2759"/>
<evidence type="ECO:0000256" key="8">
    <source>
        <dbReference type="ARBA" id="ARBA00022824"/>
    </source>
</evidence>
<dbReference type="InterPro" id="IPR032630">
    <property type="entry name" value="P_typ_ATPase_c"/>
</dbReference>
<keyword evidence="8" id="KW-0256">Endoplasmic reticulum</keyword>
<dbReference type="SUPFAM" id="SSF81665">
    <property type="entry name" value="Calcium ATPase, transmembrane domain M"/>
    <property type="match status" value="1"/>
</dbReference>
<keyword evidence="11 22" id="KW-1278">Translocase</keyword>
<evidence type="ECO:0000256" key="10">
    <source>
        <dbReference type="ARBA" id="ARBA00022842"/>
    </source>
</evidence>
<dbReference type="SUPFAM" id="SSF81653">
    <property type="entry name" value="Calcium ATPase, transduction domain A"/>
    <property type="match status" value="1"/>
</dbReference>
<dbReference type="FunFam" id="3.40.50.1000:FF:000001">
    <property type="entry name" value="Phospholipid-transporting ATPase IC"/>
    <property type="match status" value="1"/>
</dbReference>
<evidence type="ECO:0000256" key="14">
    <source>
        <dbReference type="ARBA" id="ARBA00023136"/>
    </source>
</evidence>
<evidence type="ECO:0000256" key="13">
    <source>
        <dbReference type="ARBA" id="ARBA00023055"/>
    </source>
</evidence>
<dbReference type="PRINTS" id="PR00119">
    <property type="entry name" value="CATATPASE"/>
</dbReference>
<evidence type="ECO:0000256" key="6">
    <source>
        <dbReference type="ARBA" id="ARBA00022723"/>
    </source>
</evidence>
<dbReference type="InterPro" id="IPR001757">
    <property type="entry name" value="P_typ_ATPase"/>
</dbReference>
<dbReference type="PANTHER" id="PTHR24092:SF78">
    <property type="entry name" value="PHOSPHOLIPID-TRANSPORTING ATPASE IK"/>
    <property type="match status" value="1"/>
</dbReference>
<keyword evidence="23" id="KW-1185">Reference proteome</keyword>
<dbReference type="InterPro" id="IPR018303">
    <property type="entry name" value="ATPase_P-typ_P_site"/>
</dbReference>
<dbReference type="PROSITE" id="PS00154">
    <property type="entry name" value="ATPASE_E1_E2"/>
    <property type="match status" value="1"/>
</dbReference>
<comment type="function">
    <text evidence="18">P4-ATPase flippase which catalyzes the hydrolysis of ATP coupled to the transport of aminophospholipids from the outer to the inner leaflet of various membranes and ensures the maintenance of asymmetric distribution of phospholipids. Phospholipid translocation also seems to be implicated in vesicle formation and in uptake of lipid signaling molecules. May be responsible for the maintenance of asymmetric distribution of phosphatidylserine (PS) in spermatozoa membranes. Involved in acrosome reactions and binding of spermatozoa to zona pellucida.</text>
</comment>
<dbReference type="InterPro" id="IPR036412">
    <property type="entry name" value="HAD-like_sf"/>
</dbReference>
<dbReference type="Pfam" id="PF16212">
    <property type="entry name" value="PhoLip_ATPase_C"/>
    <property type="match status" value="1"/>
</dbReference>
<dbReference type="GO" id="GO:0045332">
    <property type="term" value="P:phospholipid translocation"/>
    <property type="evidence" value="ECO:0007669"/>
    <property type="project" value="TreeGrafter"/>
</dbReference>
<evidence type="ECO:0000256" key="17">
    <source>
        <dbReference type="ARBA" id="ARBA00051303"/>
    </source>
</evidence>
<evidence type="ECO:0000256" key="15">
    <source>
        <dbReference type="ARBA" id="ARBA00023329"/>
    </source>
</evidence>
<dbReference type="KEGG" id="ccan:109677446"/>
<evidence type="ECO:0000256" key="20">
    <source>
        <dbReference type="PIRSR" id="PIRSR606539-2"/>
    </source>
</evidence>
<dbReference type="Pfam" id="PF13246">
    <property type="entry name" value="Cation_ATPase"/>
    <property type="match status" value="1"/>
</dbReference>
<dbReference type="Pfam" id="PF16209">
    <property type="entry name" value="PhoLip_ATPase_N"/>
    <property type="match status" value="1"/>
</dbReference>
<dbReference type="FunFam" id="3.40.1110.10:FF:000096">
    <property type="entry name" value="Phospholipid-transporting ATPase"/>
    <property type="match status" value="1"/>
</dbReference>
<dbReference type="GO" id="GO:0016887">
    <property type="term" value="F:ATP hydrolysis activity"/>
    <property type="evidence" value="ECO:0007669"/>
    <property type="project" value="InterPro"/>
</dbReference>
<evidence type="ECO:0000256" key="1">
    <source>
        <dbReference type="ARBA" id="ARBA00001946"/>
    </source>
</evidence>
<dbReference type="GO" id="GO:0000287">
    <property type="term" value="F:magnesium ion binding"/>
    <property type="evidence" value="ECO:0007669"/>
    <property type="project" value="UniProtKB-UniRule"/>
</dbReference>
<protein>
    <recommendedName>
        <fullName evidence="22">Phospholipid-transporting ATPase</fullName>
        <ecNumber evidence="22">7.6.2.1</ecNumber>
    </recommendedName>
</protein>
<evidence type="ECO:0000256" key="11">
    <source>
        <dbReference type="ARBA" id="ARBA00022967"/>
    </source>
</evidence>
<evidence type="ECO:0000256" key="19">
    <source>
        <dbReference type="ARBA" id="ARBA00060440"/>
    </source>
</evidence>
<comment type="similarity">
    <text evidence="3 22">Belongs to the cation transport ATPase (P-type) (TC 3.A.3) family. Type IV subfamily.</text>
</comment>
<dbReference type="GO" id="GO:0140326">
    <property type="term" value="F:ATPase-coupled intramembrane lipid transporter activity"/>
    <property type="evidence" value="ECO:0007669"/>
    <property type="project" value="UniProtKB-EC"/>
</dbReference>
<dbReference type="InterPro" id="IPR044492">
    <property type="entry name" value="P_typ_ATPase_HD_dom"/>
</dbReference>
<dbReference type="InterPro" id="IPR023299">
    <property type="entry name" value="ATPase_P-typ_cyto_dom_N"/>
</dbReference>
<dbReference type="Proteomes" id="UP001732720">
    <property type="component" value="Chromosome 9"/>
</dbReference>
<accession>A0A8B7TMT9</accession>
<evidence type="ECO:0000313" key="23">
    <source>
        <dbReference type="Proteomes" id="UP001732720"/>
    </source>
</evidence>
<keyword evidence="9 20" id="KW-0067">ATP-binding</keyword>
<evidence type="ECO:0000256" key="4">
    <source>
        <dbReference type="ARBA" id="ARBA00022448"/>
    </source>
</evidence>
<reference evidence="24" key="1">
    <citation type="submission" date="2025-08" db="UniProtKB">
        <authorList>
            <consortium name="RefSeq"/>
        </authorList>
    </citation>
    <scope>IDENTIFICATION</scope>
    <source>
        <tissue evidence="24">Leukocyte</tissue>
    </source>
</reference>
<name>A0A8B7TMT9_CASCN</name>
<comment type="cofactor">
    <cofactor evidence="1 21">
        <name>Mg(2+)</name>
        <dbReference type="ChEBI" id="CHEBI:18420"/>
    </cofactor>
</comment>
<dbReference type="GO" id="GO:0007030">
    <property type="term" value="P:Golgi organization"/>
    <property type="evidence" value="ECO:0007669"/>
    <property type="project" value="TreeGrafter"/>
</dbReference>
<keyword evidence="12 22" id="KW-1133">Transmembrane helix</keyword>
<evidence type="ECO:0000256" key="5">
    <source>
        <dbReference type="ARBA" id="ARBA00022692"/>
    </source>
</evidence>
<evidence type="ECO:0000256" key="2">
    <source>
        <dbReference type="ARBA" id="ARBA00004477"/>
    </source>
</evidence>
<dbReference type="NCBIfam" id="TIGR01652">
    <property type="entry name" value="ATPase-Plipid"/>
    <property type="match status" value="1"/>
</dbReference>
<dbReference type="InterPro" id="IPR032631">
    <property type="entry name" value="P-type_ATPase_N"/>
</dbReference>
<keyword evidence="5 22" id="KW-0812">Transmembrane</keyword>
<dbReference type="Gene3D" id="3.40.1110.10">
    <property type="entry name" value="Calcium-transporting ATPase, cytoplasmic domain N"/>
    <property type="match status" value="1"/>
</dbReference>
<evidence type="ECO:0000313" key="24">
    <source>
        <dbReference type="RefSeq" id="XP_020009009.1"/>
    </source>
</evidence>
<dbReference type="InterPro" id="IPR023214">
    <property type="entry name" value="HAD_sf"/>
</dbReference>
<dbReference type="SUPFAM" id="SSF81660">
    <property type="entry name" value="Metal cation-transporting ATPase, ATP-binding domain N"/>
    <property type="match status" value="1"/>
</dbReference>
<keyword evidence="15" id="KW-0968">Cytoplasmic vesicle</keyword>
<dbReference type="GO" id="GO:0005524">
    <property type="term" value="F:ATP binding"/>
    <property type="evidence" value="ECO:0007669"/>
    <property type="project" value="UniProtKB-UniRule"/>
</dbReference>
<keyword evidence="10 21" id="KW-0460">Magnesium</keyword>
<comment type="catalytic activity">
    <reaction evidence="16 22">
        <text>ATP + H2O + phospholipidSide 1 = ADP + phosphate + phospholipidSide 2.</text>
        <dbReference type="EC" id="7.6.2.1"/>
    </reaction>
</comment>
<evidence type="ECO:0000256" key="12">
    <source>
        <dbReference type="ARBA" id="ARBA00022989"/>
    </source>
</evidence>
<dbReference type="SFLD" id="SFLDS00003">
    <property type="entry name" value="Haloacid_Dehalogenase"/>
    <property type="match status" value="1"/>
</dbReference>
<dbReference type="SUPFAM" id="SSF56784">
    <property type="entry name" value="HAD-like"/>
    <property type="match status" value="1"/>
</dbReference>
<keyword evidence="14 22" id="KW-0472">Membrane</keyword>
<keyword evidence="7 20" id="KW-0547">Nucleotide-binding</keyword>
<dbReference type="Gene3D" id="3.40.50.1000">
    <property type="entry name" value="HAD superfamily/HAD-like"/>
    <property type="match status" value="1"/>
</dbReference>
<keyword evidence="4" id="KW-0813">Transport</keyword>
<dbReference type="EC" id="7.6.2.1" evidence="22"/>
<sequence>MWTGGALPQGMPKSGTSLAPHWDPVPAAKVTTGGLSSPVSRQKAREAQLHPSLPGVGPGPAFLPCPVAEPGVPTLRPGRGPLLGCASERAPPVSSQLAQLTSHPPSRGPSLGSTVLRAGVTEAEERAPLRGSRSRGPGWGLRRAWCPPDQVSRSRDAPKPASLLLGKPLGFLLMWCLRPPTGSPYPFPFLLLESHSNRPHFFLICSSTMASFTFSGDVEDDKNTACTWEVKANNYVFQKKFKKGFLCWRKKKYKSNAIHTAKYNIFSFLPLNLYEQFHRMSNLYFLLIVILQAIPEISTLPWFTLFAPLVCLVIIRASRDLVDDIGRHRSDRAINNRPCQILRGKSFTWRKWKNLCVGDVVCLRKDSIVPADLLLLASTEPSSLCYVETADIDGETNLKFRQALTVTHHELTSIRRIAAFHGTVICEEPNSRMHNFVGSLEWNNKIYPLDIGNLLLRGCKVRNVDACYGLVIYAGVDTKIMMNCGKIHLKRTKIDLLMNKLVVVIFLSLVLISLALTLGFRVMIKDFKLKHYYVSAKYPRTVTMESFFIFWGFLILLSTMVPMAMFILAEFIYLGNSLFISWDTEMYYEPQDTQAKARSTSLNDQLGQVQYIFSDKTGTLTQNVMNFNKCCINGNVYGPDNKDGTPYQENPYRWNKFADGKLLFYNKQLLHIVRHRQDKVVQEFWRVLAICHTVMVQEKDSEYLPSYQAASPDEEALVTAARNFGYVFRSRTQDTITVVELGEERVYQVLAMMDFNSTRKRMSVLVRNPEGSICLYTKGADTVVLERLRKRGETEITTEEILAAFAEQTLRTLCLAYKEVAEDAYEEWESQHHEACLLLQNRAKALHQLLGVTAIEDKLQDGVPDTIKCLKKANIKVWVLTGDKQETAINIGFACQLLTENMLILEEKEINRILEIYWENSNLQNSSDNLKFLSQVNMAMVINGEFLDQLLLSLHNEPRALVRNAVADEAWHEPGPVRRDFLQARRISQFFRNFGAPVASMQSKTSNTHESPEVWREHAFADLASRCQAVICCRVTPKQKALIVALVKKYHKVVTLAIGDGANDVNMIKTADIGVGLTGQEGMQAVQNSDYVLAQFRFLQRLLLVHGRWSYMRVCKFLRFFFYKTVACMMGQIWFSFYSGFTAQPLYEGWFLALFNLLYSTLPVLYIGLFEQDVNAEQSLEMPSLYVAGQKDELFNYCVFLQAIAHGMVTSLVNFFMTVWASQDTAGPASLSDYQSFAVVVALSGLLSVTIEVILVIKYWTVLCVATILLSCGFYAVMTCVTQSFWLYRISPPTFPFLYADYNVLTQSSHLLLILLNVSLNTLPMLAIRVIHKVIKQLRVKEEKVPPEEVFTVESMPYICRESPGRRSSYAFSHHEGYANLITQGTILRKSTEASGETLYESPTVSDEELPSSPKEAFQYSRKTSFLRKINQHQGKVSSEDLQPSTMNSSFTEERQSTFITGTHPAIIERSPTTMSMPSLSSKKKTSSFQENQVTPSEDQSQFFTSWSTLSHQTLENPTGPLEDGSSSWTPFWKIRQNEAHPSKEGTSSSQDDPHITARDPSTKHETVIHE</sequence>
<evidence type="ECO:0000256" key="7">
    <source>
        <dbReference type="ARBA" id="ARBA00022741"/>
    </source>
</evidence>